<evidence type="ECO:0000313" key="1">
    <source>
        <dbReference type="EMBL" id="KAG2864125.1"/>
    </source>
</evidence>
<dbReference type="Proteomes" id="UP000736787">
    <property type="component" value="Unassembled WGS sequence"/>
</dbReference>
<evidence type="ECO:0000313" key="2">
    <source>
        <dbReference type="EMBL" id="KAG2937518.1"/>
    </source>
</evidence>
<gene>
    <name evidence="1" type="ORF">PC113_g4826</name>
    <name evidence="2" type="ORF">PC115_g4149</name>
    <name evidence="3" type="ORF">PC117_g7173</name>
    <name evidence="4" type="ORF">PC118_g6200</name>
</gene>
<dbReference type="EMBL" id="RCMI01000076">
    <property type="protein sequence ID" value="KAG2937518.1"/>
    <property type="molecule type" value="Genomic_DNA"/>
</dbReference>
<dbReference type="AlphaFoldDB" id="A0A8T1L2V6"/>
<accession>A0A8T1L2V6</accession>
<dbReference type="EMBL" id="RCMK01000144">
    <property type="protein sequence ID" value="KAG2946991.1"/>
    <property type="molecule type" value="Genomic_DNA"/>
</dbReference>
<reference evidence="1" key="1">
    <citation type="submission" date="2018-10" db="EMBL/GenBank/DDBJ databases">
        <title>Effector identification in a new, highly contiguous assembly of the strawberry crown rot pathogen Phytophthora cactorum.</title>
        <authorList>
            <person name="Armitage A.D."/>
            <person name="Nellist C.F."/>
            <person name="Bates H."/>
            <person name="Vickerstaff R.J."/>
            <person name="Harrison R.J."/>
        </authorList>
    </citation>
    <scope>NUCLEOTIDE SEQUENCE</scope>
    <source>
        <strain evidence="1">15-7</strain>
        <strain evidence="2">4032</strain>
        <strain evidence="3">4040</strain>
        <strain evidence="4">P415</strain>
    </source>
</reference>
<sequence length="66" mass="7306">MFALVLHRTARRMNQDSDVCRAVAFAGTRLVGINAGERNRISHLTNSSAISIGHHQFAKFSFFSVS</sequence>
<proteinExistence type="predicted"/>
<name>A0A8T1L2V6_9STRA</name>
<organism evidence="1 5">
    <name type="scientific">Phytophthora cactorum</name>
    <dbReference type="NCBI Taxonomy" id="29920"/>
    <lineage>
        <taxon>Eukaryota</taxon>
        <taxon>Sar</taxon>
        <taxon>Stramenopiles</taxon>
        <taxon>Oomycota</taxon>
        <taxon>Peronosporomycetes</taxon>
        <taxon>Peronosporales</taxon>
        <taxon>Peronosporaceae</taxon>
        <taxon>Phytophthora</taxon>
    </lineage>
</organism>
<evidence type="ECO:0000313" key="4">
    <source>
        <dbReference type="EMBL" id="KAG2989395.1"/>
    </source>
</evidence>
<evidence type="ECO:0000313" key="5">
    <source>
        <dbReference type="Proteomes" id="UP000735874"/>
    </source>
</evidence>
<comment type="caution">
    <text evidence="1">The sequence shown here is derived from an EMBL/GenBank/DDBJ whole genome shotgun (WGS) entry which is preliminary data.</text>
</comment>
<dbReference type="Proteomes" id="UP000697107">
    <property type="component" value="Unassembled WGS sequence"/>
</dbReference>
<dbReference type="EMBL" id="RCML01000135">
    <property type="protein sequence ID" value="KAG2989395.1"/>
    <property type="molecule type" value="Genomic_DNA"/>
</dbReference>
<protein>
    <submittedName>
        <fullName evidence="1">Uncharacterized protein</fullName>
    </submittedName>
</protein>
<dbReference type="Proteomes" id="UP000735874">
    <property type="component" value="Unassembled WGS sequence"/>
</dbReference>
<dbReference type="Proteomes" id="UP000774804">
    <property type="component" value="Unassembled WGS sequence"/>
</dbReference>
<dbReference type="EMBL" id="RCMG01000087">
    <property type="protein sequence ID" value="KAG2864125.1"/>
    <property type="molecule type" value="Genomic_DNA"/>
</dbReference>
<evidence type="ECO:0000313" key="3">
    <source>
        <dbReference type="EMBL" id="KAG2946991.1"/>
    </source>
</evidence>